<name>A0A381UYQ5_9ZZZZ</name>
<dbReference type="AlphaFoldDB" id="A0A381UYQ5"/>
<keyword evidence="1" id="KW-0472">Membrane</keyword>
<keyword evidence="1" id="KW-1133">Transmembrane helix</keyword>
<evidence type="ECO:0000256" key="1">
    <source>
        <dbReference type="SAM" id="Phobius"/>
    </source>
</evidence>
<gene>
    <name evidence="2" type="ORF">METZ01_LOCUS84967</name>
</gene>
<keyword evidence="1" id="KW-0812">Transmembrane</keyword>
<accession>A0A381UYQ5</accession>
<dbReference type="PROSITE" id="PS51257">
    <property type="entry name" value="PROKAR_LIPOPROTEIN"/>
    <property type="match status" value="1"/>
</dbReference>
<organism evidence="2">
    <name type="scientific">marine metagenome</name>
    <dbReference type="NCBI Taxonomy" id="408172"/>
    <lineage>
        <taxon>unclassified sequences</taxon>
        <taxon>metagenomes</taxon>
        <taxon>ecological metagenomes</taxon>
    </lineage>
</organism>
<feature type="transmembrane region" description="Helical" evidence="1">
    <location>
        <begin position="7"/>
        <end position="30"/>
    </location>
</feature>
<sequence>MNKAYRIILLGRISISIARASTFIGLFLLFGCSS</sequence>
<reference evidence="2" key="1">
    <citation type="submission" date="2018-05" db="EMBL/GenBank/DDBJ databases">
        <authorList>
            <person name="Lanie J.A."/>
            <person name="Ng W.-L."/>
            <person name="Kazmierczak K.M."/>
            <person name="Andrzejewski T.M."/>
            <person name="Davidsen T.M."/>
            <person name="Wayne K.J."/>
            <person name="Tettelin H."/>
            <person name="Glass J.I."/>
            <person name="Rusch D."/>
            <person name="Podicherti R."/>
            <person name="Tsui H.-C.T."/>
            <person name="Winkler M.E."/>
        </authorList>
    </citation>
    <scope>NUCLEOTIDE SEQUENCE</scope>
</reference>
<evidence type="ECO:0000313" key="2">
    <source>
        <dbReference type="EMBL" id="SVA32113.1"/>
    </source>
</evidence>
<protein>
    <submittedName>
        <fullName evidence="2">Uncharacterized protein</fullName>
    </submittedName>
</protein>
<proteinExistence type="predicted"/>
<dbReference type="EMBL" id="UINC01007221">
    <property type="protein sequence ID" value="SVA32113.1"/>
    <property type="molecule type" value="Genomic_DNA"/>
</dbReference>
<feature type="non-terminal residue" evidence="2">
    <location>
        <position position="34"/>
    </location>
</feature>